<keyword evidence="2" id="KW-0238">DNA-binding</keyword>
<sequence length="320" mass="35671">MLETSARLLRLLSLLQAHRQWTGAELAERLGVSSRTVRRDVDRLRELGYPVHAARGTAGYRLDAGASLPPLLFDDDEAVAAAIALRTAANGTVAGIEEAALRALSKLGQVLPSRLRHRVDSLHRAVLRVGPSVPEVEPDTLTVIADACRRGERLRFDHTGPRSAATVRSVEPHRLVHFDRHWYLVAWDLDRDDWRVFRVDRLTPRPPTGPRFTPRPPPDGDVAAYLSRRLSQRAWPYRATVALHASAKEAAGRVWPGTGAIEAVDERRCLLRVGADSVWTLQWMITSVDLDFTLVDGPPELVDALRAHAERCLRALPRRP</sequence>
<dbReference type="InterPro" id="IPR028349">
    <property type="entry name" value="PafC-like"/>
</dbReference>
<dbReference type="SMART" id="SM00420">
    <property type="entry name" value="HTH_DEOR"/>
    <property type="match status" value="1"/>
</dbReference>
<dbReference type="RefSeq" id="WP_344629315.1">
    <property type="nucleotide sequence ID" value="NZ_BAAATJ010000002.1"/>
</dbReference>
<reference evidence="6" key="1">
    <citation type="journal article" date="2019" name="Int. J. Syst. Evol. Microbiol.">
        <title>The Global Catalogue of Microorganisms (GCM) 10K type strain sequencing project: providing services to taxonomists for standard genome sequencing and annotation.</title>
        <authorList>
            <consortium name="The Broad Institute Genomics Platform"/>
            <consortium name="The Broad Institute Genome Sequencing Center for Infectious Disease"/>
            <person name="Wu L."/>
            <person name="Ma J."/>
        </authorList>
    </citation>
    <scope>NUCLEOTIDE SEQUENCE [LARGE SCALE GENOMIC DNA]</scope>
    <source>
        <strain evidence="6">JCM 6921</strain>
    </source>
</reference>
<dbReference type="InterPro" id="IPR051534">
    <property type="entry name" value="CBASS_pafABC_assoc_protein"/>
</dbReference>
<dbReference type="PANTHER" id="PTHR34580:SF3">
    <property type="entry name" value="PROTEIN PAFB"/>
    <property type="match status" value="1"/>
</dbReference>
<protein>
    <submittedName>
        <fullName evidence="5">WYL domain-containing protein</fullName>
    </submittedName>
</protein>
<keyword evidence="3" id="KW-0804">Transcription</keyword>
<dbReference type="Pfam" id="PF25583">
    <property type="entry name" value="WCX"/>
    <property type="match status" value="1"/>
</dbReference>
<dbReference type="InterPro" id="IPR001034">
    <property type="entry name" value="DeoR_HTH"/>
</dbReference>
<dbReference type="InterPro" id="IPR018356">
    <property type="entry name" value="Tscrpt_reg_HTH_DeoR_CS"/>
</dbReference>
<feature type="domain" description="HTH deoR-type" evidence="4">
    <location>
        <begin position="4"/>
        <end position="59"/>
    </location>
</feature>
<evidence type="ECO:0000256" key="2">
    <source>
        <dbReference type="ARBA" id="ARBA00023125"/>
    </source>
</evidence>
<dbReference type="PIRSF" id="PIRSF016838">
    <property type="entry name" value="PafC"/>
    <property type="match status" value="1"/>
</dbReference>
<name>A0ABP5UWK3_9ACTN</name>
<dbReference type="InterPro" id="IPR026881">
    <property type="entry name" value="WYL_dom"/>
</dbReference>
<comment type="caution">
    <text evidence="5">The sequence shown here is derived from an EMBL/GenBank/DDBJ whole genome shotgun (WGS) entry which is preliminary data.</text>
</comment>
<organism evidence="5 6">
    <name type="scientific">Streptomyces glaucosporus</name>
    <dbReference type="NCBI Taxonomy" id="284044"/>
    <lineage>
        <taxon>Bacteria</taxon>
        <taxon>Bacillati</taxon>
        <taxon>Actinomycetota</taxon>
        <taxon>Actinomycetes</taxon>
        <taxon>Kitasatosporales</taxon>
        <taxon>Streptomycetaceae</taxon>
        <taxon>Streptomyces</taxon>
    </lineage>
</organism>
<evidence type="ECO:0000256" key="1">
    <source>
        <dbReference type="ARBA" id="ARBA00023015"/>
    </source>
</evidence>
<evidence type="ECO:0000313" key="5">
    <source>
        <dbReference type="EMBL" id="GAA2386785.1"/>
    </source>
</evidence>
<dbReference type="PROSITE" id="PS52050">
    <property type="entry name" value="WYL"/>
    <property type="match status" value="1"/>
</dbReference>
<accession>A0ABP5UWK3</accession>
<dbReference type="Gene3D" id="1.10.10.10">
    <property type="entry name" value="Winged helix-like DNA-binding domain superfamily/Winged helix DNA-binding domain"/>
    <property type="match status" value="1"/>
</dbReference>
<proteinExistence type="predicted"/>
<dbReference type="PROSITE" id="PS00894">
    <property type="entry name" value="HTH_DEOR_1"/>
    <property type="match status" value="1"/>
</dbReference>
<dbReference type="Pfam" id="PF08279">
    <property type="entry name" value="HTH_11"/>
    <property type="match status" value="1"/>
</dbReference>
<dbReference type="Proteomes" id="UP001500058">
    <property type="component" value="Unassembled WGS sequence"/>
</dbReference>
<evidence type="ECO:0000313" key="6">
    <source>
        <dbReference type="Proteomes" id="UP001500058"/>
    </source>
</evidence>
<dbReference type="InterPro" id="IPR036388">
    <property type="entry name" value="WH-like_DNA-bd_sf"/>
</dbReference>
<dbReference type="Pfam" id="PF13280">
    <property type="entry name" value="WYL"/>
    <property type="match status" value="1"/>
</dbReference>
<dbReference type="SUPFAM" id="SSF46785">
    <property type="entry name" value="Winged helix' DNA-binding domain"/>
    <property type="match status" value="1"/>
</dbReference>
<dbReference type="InterPro" id="IPR036390">
    <property type="entry name" value="WH_DNA-bd_sf"/>
</dbReference>
<evidence type="ECO:0000259" key="4">
    <source>
        <dbReference type="PROSITE" id="PS51000"/>
    </source>
</evidence>
<dbReference type="PANTHER" id="PTHR34580">
    <property type="match status" value="1"/>
</dbReference>
<dbReference type="PROSITE" id="PS51000">
    <property type="entry name" value="HTH_DEOR_2"/>
    <property type="match status" value="1"/>
</dbReference>
<keyword evidence="6" id="KW-1185">Reference proteome</keyword>
<keyword evidence="1" id="KW-0805">Transcription regulation</keyword>
<dbReference type="EMBL" id="BAAATJ010000002">
    <property type="protein sequence ID" value="GAA2386785.1"/>
    <property type="molecule type" value="Genomic_DNA"/>
</dbReference>
<evidence type="ECO:0000256" key="3">
    <source>
        <dbReference type="ARBA" id="ARBA00023163"/>
    </source>
</evidence>
<dbReference type="InterPro" id="IPR057727">
    <property type="entry name" value="WCX_dom"/>
</dbReference>
<gene>
    <name evidence="5" type="ORF">GCM10010420_07050</name>
</gene>
<dbReference type="InterPro" id="IPR013196">
    <property type="entry name" value="HTH_11"/>
</dbReference>